<dbReference type="CDD" id="cd02440">
    <property type="entry name" value="AdoMet_MTases"/>
    <property type="match status" value="1"/>
</dbReference>
<accession>A0A3B0Y9D7</accession>
<dbReference type="PROSITE" id="PS51625">
    <property type="entry name" value="SAM_MT_TRMB"/>
    <property type="match status" value="1"/>
</dbReference>
<evidence type="ECO:0000256" key="4">
    <source>
        <dbReference type="ARBA" id="ARBA00022603"/>
    </source>
</evidence>
<evidence type="ECO:0000256" key="7">
    <source>
        <dbReference type="ARBA" id="ARBA00022694"/>
    </source>
</evidence>
<organism evidence="8">
    <name type="scientific">hydrothermal vent metagenome</name>
    <dbReference type="NCBI Taxonomy" id="652676"/>
    <lineage>
        <taxon>unclassified sequences</taxon>
        <taxon>metagenomes</taxon>
        <taxon>ecological metagenomes</taxon>
    </lineage>
</organism>
<sequence>MIQKHIRTIRSFVKREGRLTHGQQQAIDHLWPEFGVDFSAQTLDLNSLFNRQAETILEIGFGNGDSLWQMAQAHPEKNYFGIEVHRPGVGHLLRLVEKSDCKNIRVSNTDAIDVLHEQIVDNSIDRLQLFFPDPWHKKKHNKRRIVQEKFLIEVARILKPNGTFHLATDWEHYAKHMLHTLNDSDLFKNLSNDKTYVEKPPERPTTKFEKRGQKLGHGVWDLLFQKK</sequence>
<dbReference type="GO" id="GO:0008176">
    <property type="term" value="F:tRNA (guanine(46)-N7)-methyltransferase activity"/>
    <property type="evidence" value="ECO:0007669"/>
    <property type="project" value="UniProtKB-EC"/>
</dbReference>
<evidence type="ECO:0000256" key="2">
    <source>
        <dbReference type="ARBA" id="ARBA00005217"/>
    </source>
</evidence>
<protein>
    <recommendedName>
        <fullName evidence="3">tRNA (guanine(46)-N(7))-methyltransferase</fullName>
        <ecNumber evidence="3">2.1.1.33</ecNumber>
    </recommendedName>
</protein>
<evidence type="ECO:0000313" key="8">
    <source>
        <dbReference type="EMBL" id="VAW65224.1"/>
    </source>
</evidence>
<proteinExistence type="inferred from homology"/>
<evidence type="ECO:0000256" key="6">
    <source>
        <dbReference type="ARBA" id="ARBA00022691"/>
    </source>
</evidence>
<keyword evidence="4 8" id="KW-0489">Methyltransferase</keyword>
<evidence type="ECO:0000256" key="3">
    <source>
        <dbReference type="ARBA" id="ARBA00011977"/>
    </source>
</evidence>
<dbReference type="Gene3D" id="3.40.50.150">
    <property type="entry name" value="Vaccinia Virus protein VP39"/>
    <property type="match status" value="1"/>
</dbReference>
<dbReference type="NCBIfam" id="TIGR00091">
    <property type="entry name" value="tRNA (guanosine(46)-N7)-methyltransferase TrmB"/>
    <property type="match status" value="1"/>
</dbReference>
<evidence type="ECO:0000256" key="5">
    <source>
        <dbReference type="ARBA" id="ARBA00022679"/>
    </source>
</evidence>
<keyword evidence="6" id="KW-0949">S-adenosyl-L-methionine</keyword>
<dbReference type="SUPFAM" id="SSF53335">
    <property type="entry name" value="S-adenosyl-L-methionine-dependent methyltransferases"/>
    <property type="match status" value="1"/>
</dbReference>
<keyword evidence="7" id="KW-0819">tRNA processing</keyword>
<dbReference type="InterPro" id="IPR055361">
    <property type="entry name" value="tRNA_methyltr_TrmB_bact"/>
</dbReference>
<dbReference type="InterPro" id="IPR003358">
    <property type="entry name" value="tRNA_(Gua-N-7)_MeTrfase_Trmb"/>
</dbReference>
<dbReference type="HAMAP" id="MF_01057">
    <property type="entry name" value="tRNA_methyltr_TrmB"/>
    <property type="match status" value="1"/>
</dbReference>
<evidence type="ECO:0000256" key="1">
    <source>
        <dbReference type="ARBA" id="ARBA00000142"/>
    </source>
</evidence>
<dbReference type="PANTHER" id="PTHR23417">
    <property type="entry name" value="3-DEOXY-D-MANNO-OCTULOSONIC-ACID TRANSFERASE/TRNA GUANINE-N 7 - -METHYLTRANSFERASE"/>
    <property type="match status" value="1"/>
</dbReference>
<dbReference type="GO" id="GO:0043527">
    <property type="term" value="C:tRNA methyltransferase complex"/>
    <property type="evidence" value="ECO:0007669"/>
    <property type="project" value="TreeGrafter"/>
</dbReference>
<reference evidence="8" key="1">
    <citation type="submission" date="2018-06" db="EMBL/GenBank/DDBJ databases">
        <authorList>
            <person name="Zhirakovskaya E."/>
        </authorList>
    </citation>
    <scope>NUCLEOTIDE SEQUENCE</scope>
</reference>
<dbReference type="EMBL" id="UOFH01000309">
    <property type="protein sequence ID" value="VAW65224.1"/>
    <property type="molecule type" value="Genomic_DNA"/>
</dbReference>
<name>A0A3B0Y9D7_9ZZZZ</name>
<dbReference type="Pfam" id="PF02390">
    <property type="entry name" value="Methyltransf_4"/>
    <property type="match status" value="1"/>
</dbReference>
<comment type="pathway">
    <text evidence="2">tRNA modification.</text>
</comment>
<gene>
    <name evidence="8" type="ORF">MNBD_GAMMA08-48</name>
</gene>
<dbReference type="PANTHER" id="PTHR23417:SF14">
    <property type="entry name" value="PENTACOTRIPEPTIDE-REPEAT REGION OF PRORP DOMAIN-CONTAINING PROTEIN"/>
    <property type="match status" value="1"/>
</dbReference>
<dbReference type="EC" id="2.1.1.33" evidence="3"/>
<dbReference type="AlphaFoldDB" id="A0A3B0Y9D7"/>
<keyword evidence="5 8" id="KW-0808">Transferase</keyword>
<dbReference type="InterPro" id="IPR029063">
    <property type="entry name" value="SAM-dependent_MTases_sf"/>
</dbReference>
<dbReference type="FunFam" id="3.40.50.150:FF:000035">
    <property type="entry name" value="tRNA (guanine-N(7)-)-methyltransferase"/>
    <property type="match status" value="1"/>
</dbReference>
<comment type="catalytic activity">
    <reaction evidence="1">
        <text>guanosine(46) in tRNA + S-adenosyl-L-methionine = N(7)-methylguanosine(46) in tRNA + S-adenosyl-L-homocysteine</text>
        <dbReference type="Rhea" id="RHEA:42708"/>
        <dbReference type="Rhea" id="RHEA-COMP:10188"/>
        <dbReference type="Rhea" id="RHEA-COMP:10189"/>
        <dbReference type="ChEBI" id="CHEBI:57856"/>
        <dbReference type="ChEBI" id="CHEBI:59789"/>
        <dbReference type="ChEBI" id="CHEBI:74269"/>
        <dbReference type="ChEBI" id="CHEBI:74480"/>
        <dbReference type="EC" id="2.1.1.33"/>
    </reaction>
</comment>